<protein>
    <recommendedName>
        <fullName evidence="10">Glycerol-3-phosphate acyltransferase</fullName>
    </recommendedName>
    <alternativeName>
        <fullName evidence="10">Acyl-PO4 G3P acyltransferase</fullName>
    </alternativeName>
    <alternativeName>
        <fullName evidence="10">Acyl-phosphate--glycerol-3-phosphate acyltransferase</fullName>
    </alternativeName>
    <alternativeName>
        <fullName evidence="10">G3P acyltransferase</fullName>
        <shortName evidence="10">GPAT</shortName>
        <ecNumber evidence="10">2.3.1.275</ecNumber>
    </alternativeName>
    <alternativeName>
        <fullName evidence="10">Lysophosphatidic acid synthase</fullName>
        <shortName evidence="10">LPA synthase</shortName>
    </alternativeName>
</protein>
<dbReference type="PANTHER" id="PTHR30309:SF0">
    <property type="entry name" value="GLYCEROL-3-PHOSPHATE ACYLTRANSFERASE-RELATED"/>
    <property type="match status" value="1"/>
</dbReference>
<feature type="transmembrane region" description="Helical" evidence="10">
    <location>
        <begin position="54"/>
        <end position="75"/>
    </location>
</feature>
<name>A0A059Y081_9BACT</name>
<comment type="similarity">
    <text evidence="10">Belongs to the PlsY family.</text>
</comment>
<dbReference type="Proteomes" id="UP000027059">
    <property type="component" value="Chromosome"/>
</dbReference>
<reference evidence="11 12" key="2">
    <citation type="journal article" date="2015" name="Biomed. Res. Int.">
        <title>Effects of Arsenite Resistance on the Growth and Functional Gene Expression of Leptospirillum ferriphilum and Acidithiobacillus thiooxidans in Pure Culture and Coculture.</title>
        <authorList>
            <person name="Jiang H."/>
            <person name="Liang Y."/>
            <person name="Yin H."/>
            <person name="Xiao Y."/>
            <person name="Guo X."/>
            <person name="Xu Y."/>
            <person name="Hu Q."/>
            <person name="Liu H."/>
            <person name="Liu X."/>
        </authorList>
    </citation>
    <scope>NUCLEOTIDE SEQUENCE [LARGE SCALE GENOMIC DNA]</scope>
    <source>
        <strain evidence="11 12">YSK</strain>
    </source>
</reference>
<dbReference type="HOGENOM" id="CLU_081254_7_1_0"/>
<gene>
    <name evidence="10" type="primary">plsY</name>
    <name evidence="11" type="ORF">Y981_09295</name>
</gene>
<evidence type="ECO:0000256" key="3">
    <source>
        <dbReference type="ARBA" id="ARBA00022679"/>
    </source>
</evidence>
<keyword evidence="8 10" id="KW-0594">Phospholipid biosynthesis</keyword>
<comment type="subunit">
    <text evidence="10">Probably interacts with PlsX.</text>
</comment>
<accession>A0A059Y081</accession>
<evidence type="ECO:0000256" key="9">
    <source>
        <dbReference type="ARBA" id="ARBA00023264"/>
    </source>
</evidence>
<dbReference type="KEGG" id="lfp:Y981_09295"/>
<dbReference type="EC" id="2.3.1.275" evidence="10"/>
<sequence>MMIVALLTGYLLGSIPAGVVAGKLSGVDLRQEGSGNIGFTNAMRVLGKERRGKILSVFVLLWDIGKGFVAVVLAHHLSSQPLAPVGGGFLAFLGHLYPVWLRFRGGKGVAVGLGVCLGLSWLLGVAMLSMWAIVFAVTRVSSVAALTSYFFLPLLSAFLTRQGILPPEDLLYLVVMAVMVWFRHHENIRRLVRGEEDAFRKKNKVS</sequence>
<keyword evidence="7 10" id="KW-0472">Membrane</keyword>
<evidence type="ECO:0000256" key="4">
    <source>
        <dbReference type="ARBA" id="ARBA00022692"/>
    </source>
</evidence>
<dbReference type="InterPro" id="IPR003811">
    <property type="entry name" value="G3P_acylTferase_PlsY"/>
</dbReference>
<reference evidence="12" key="1">
    <citation type="submission" date="2014-02" db="EMBL/GenBank/DDBJ databases">
        <title>Complete genome sequence and comparative genomic analysis of the nitrogen-fixing bacterium Leptospirillum ferriphilum YSK.</title>
        <authorList>
            <person name="Guo X."/>
            <person name="Yin H."/>
            <person name="Liang Y."/>
            <person name="Hu Q."/>
            <person name="Ma L."/>
            <person name="Xiao Y."/>
            <person name="Zhang X."/>
            <person name="Qiu G."/>
            <person name="Liu X."/>
        </authorList>
    </citation>
    <scope>NUCLEOTIDE SEQUENCE [LARGE SCALE GENOMIC DNA]</scope>
    <source>
        <strain evidence="12">YSK</strain>
    </source>
</reference>
<keyword evidence="9 10" id="KW-1208">Phospholipid metabolism</keyword>
<organism evidence="11 12">
    <name type="scientific">Leptospirillum ferriphilum YSK</name>
    <dbReference type="NCBI Taxonomy" id="1441628"/>
    <lineage>
        <taxon>Bacteria</taxon>
        <taxon>Pseudomonadati</taxon>
        <taxon>Nitrospirota</taxon>
        <taxon>Nitrospiria</taxon>
        <taxon>Nitrospirales</taxon>
        <taxon>Nitrospiraceae</taxon>
        <taxon>Leptospirillum</taxon>
    </lineage>
</organism>
<evidence type="ECO:0000256" key="6">
    <source>
        <dbReference type="ARBA" id="ARBA00023098"/>
    </source>
</evidence>
<dbReference type="PANTHER" id="PTHR30309">
    <property type="entry name" value="INNER MEMBRANE PROTEIN YGIH"/>
    <property type="match status" value="1"/>
</dbReference>
<dbReference type="OrthoDB" id="9777124at2"/>
<dbReference type="GO" id="GO:0043772">
    <property type="term" value="F:acyl-phosphate glycerol-3-phosphate acyltransferase activity"/>
    <property type="evidence" value="ECO:0007669"/>
    <property type="project" value="UniProtKB-UniRule"/>
</dbReference>
<evidence type="ECO:0000256" key="7">
    <source>
        <dbReference type="ARBA" id="ARBA00023136"/>
    </source>
</evidence>
<dbReference type="RefSeq" id="WP_014961566.1">
    <property type="nucleotide sequence ID" value="NZ_CP007243.1"/>
</dbReference>
<feature type="transmembrane region" description="Helical" evidence="10">
    <location>
        <begin position="82"/>
        <end position="103"/>
    </location>
</feature>
<dbReference type="EMBL" id="CP007243">
    <property type="protein sequence ID" value="AIA30867.1"/>
    <property type="molecule type" value="Genomic_DNA"/>
</dbReference>
<comment type="function">
    <text evidence="10">Catalyzes the transfer of an acyl group from acyl-phosphate (acyl-PO(4)) to glycerol-3-phosphate (G3P) to form lysophosphatidic acid (LPA). This enzyme utilizes acyl-phosphate as fatty acyl donor, but not acyl-CoA or acyl-ACP.</text>
</comment>
<evidence type="ECO:0000256" key="8">
    <source>
        <dbReference type="ARBA" id="ARBA00023209"/>
    </source>
</evidence>
<comment type="subcellular location">
    <subcellularLocation>
        <location evidence="10">Cell membrane</location>
        <topology evidence="10">Multi-pass membrane protein</topology>
    </subcellularLocation>
</comment>
<proteinExistence type="inferred from homology"/>
<keyword evidence="4 10" id="KW-0812">Transmembrane</keyword>
<dbReference type="AlphaFoldDB" id="A0A059Y081"/>
<keyword evidence="3 10" id="KW-0808">Transferase</keyword>
<comment type="pathway">
    <text evidence="10">Lipid metabolism; phospholipid metabolism.</text>
</comment>
<feature type="transmembrane region" description="Helical" evidence="10">
    <location>
        <begin position="140"/>
        <end position="158"/>
    </location>
</feature>
<evidence type="ECO:0000256" key="10">
    <source>
        <dbReference type="HAMAP-Rule" id="MF_01043"/>
    </source>
</evidence>
<feature type="transmembrane region" description="Helical" evidence="10">
    <location>
        <begin position="109"/>
        <end position="133"/>
    </location>
</feature>
<evidence type="ECO:0000256" key="1">
    <source>
        <dbReference type="ARBA" id="ARBA00022475"/>
    </source>
</evidence>
<dbReference type="UniPathway" id="UPA00085"/>
<dbReference type="GO" id="GO:0005886">
    <property type="term" value="C:plasma membrane"/>
    <property type="evidence" value="ECO:0007669"/>
    <property type="project" value="UniProtKB-SubCell"/>
</dbReference>
<keyword evidence="2 10" id="KW-0444">Lipid biosynthesis</keyword>
<keyword evidence="5 10" id="KW-1133">Transmembrane helix</keyword>
<dbReference type="Pfam" id="PF02660">
    <property type="entry name" value="G3P_acyltransf"/>
    <property type="match status" value="1"/>
</dbReference>
<dbReference type="SMART" id="SM01207">
    <property type="entry name" value="G3P_acyltransf"/>
    <property type="match status" value="1"/>
</dbReference>
<evidence type="ECO:0000313" key="11">
    <source>
        <dbReference type="EMBL" id="AIA30867.1"/>
    </source>
</evidence>
<evidence type="ECO:0000256" key="2">
    <source>
        <dbReference type="ARBA" id="ARBA00022516"/>
    </source>
</evidence>
<dbReference type="HAMAP" id="MF_01043">
    <property type="entry name" value="PlsY"/>
    <property type="match status" value="1"/>
</dbReference>
<keyword evidence="1 10" id="KW-1003">Cell membrane</keyword>
<keyword evidence="12" id="KW-1185">Reference proteome</keyword>
<dbReference type="GO" id="GO:0008654">
    <property type="term" value="P:phospholipid biosynthetic process"/>
    <property type="evidence" value="ECO:0007669"/>
    <property type="project" value="UniProtKB-UniRule"/>
</dbReference>
<evidence type="ECO:0000256" key="5">
    <source>
        <dbReference type="ARBA" id="ARBA00022989"/>
    </source>
</evidence>
<keyword evidence="6 10" id="KW-0443">Lipid metabolism</keyword>
<comment type="catalytic activity">
    <reaction evidence="10">
        <text>an acyl phosphate + sn-glycerol 3-phosphate = a 1-acyl-sn-glycero-3-phosphate + phosphate</text>
        <dbReference type="Rhea" id="RHEA:34075"/>
        <dbReference type="ChEBI" id="CHEBI:43474"/>
        <dbReference type="ChEBI" id="CHEBI:57597"/>
        <dbReference type="ChEBI" id="CHEBI:57970"/>
        <dbReference type="ChEBI" id="CHEBI:59918"/>
        <dbReference type="EC" id="2.3.1.275"/>
    </reaction>
</comment>
<dbReference type="NCBIfam" id="TIGR00023">
    <property type="entry name" value="glycerol-3-phosphate 1-O-acyltransferase PlsY"/>
    <property type="match status" value="1"/>
</dbReference>
<evidence type="ECO:0000313" key="12">
    <source>
        <dbReference type="Proteomes" id="UP000027059"/>
    </source>
</evidence>